<evidence type="ECO:0000313" key="1">
    <source>
        <dbReference type="EMBL" id="MBY8884700.1"/>
    </source>
</evidence>
<proteinExistence type="predicted"/>
<organism evidence="1 2">
    <name type="scientific">Streptantibioticus parmotrematis</name>
    <dbReference type="NCBI Taxonomy" id="2873249"/>
    <lineage>
        <taxon>Bacteria</taxon>
        <taxon>Bacillati</taxon>
        <taxon>Actinomycetota</taxon>
        <taxon>Actinomycetes</taxon>
        <taxon>Kitasatosporales</taxon>
        <taxon>Streptomycetaceae</taxon>
        <taxon>Streptantibioticus</taxon>
    </lineage>
</organism>
<dbReference type="RefSeq" id="WP_222975379.1">
    <property type="nucleotide sequence ID" value="NZ_JAINVZ010000004.1"/>
</dbReference>
<accession>A0ABS7QQQ2</accession>
<name>A0ABS7QQQ2_9ACTN</name>
<keyword evidence="2" id="KW-1185">Reference proteome</keyword>
<comment type="caution">
    <text evidence="1">The sequence shown here is derived from an EMBL/GenBank/DDBJ whole genome shotgun (WGS) entry which is preliminary data.</text>
</comment>
<reference evidence="1 2" key="1">
    <citation type="submission" date="2021-08" db="EMBL/GenBank/DDBJ databases">
        <title>Streptomyces sp. PTM05 isolated from lichen.</title>
        <authorList>
            <person name="Somphong A."/>
            <person name="Phongsopitanun W."/>
            <person name="Tanasupawat S."/>
        </authorList>
    </citation>
    <scope>NUCLEOTIDE SEQUENCE [LARGE SCALE GENOMIC DNA]</scope>
    <source>
        <strain evidence="1 2">Ptm05</strain>
    </source>
</reference>
<dbReference type="Proteomes" id="UP001198565">
    <property type="component" value="Unassembled WGS sequence"/>
</dbReference>
<dbReference type="EMBL" id="JAINVZ010000004">
    <property type="protein sequence ID" value="MBY8884700.1"/>
    <property type="molecule type" value="Genomic_DNA"/>
</dbReference>
<sequence>MPGSLTVSVGVPGGAVELPLTLPTDGLAAWAEETARDRLGPEGEPRTVADLANALREATLDARRRGPVTALSFCPHPELGETARIEVSLIAPDAERPELTVKALADFLATPTERSMHPATVDYGDLPIGPAVRVRHQYVGERPATRYAGDDEGVDAAVEPDDGDPGEGVIVQTVAYAALPPGSRKAVLLFASWQALALDERLSELVDRLATTLRLEPADG</sequence>
<evidence type="ECO:0000313" key="2">
    <source>
        <dbReference type="Proteomes" id="UP001198565"/>
    </source>
</evidence>
<gene>
    <name evidence="1" type="ORF">K7472_07560</name>
</gene>
<protein>
    <submittedName>
        <fullName evidence="1">Uncharacterized protein</fullName>
    </submittedName>
</protein>